<feature type="region of interest" description="Disordered" evidence="1">
    <location>
        <begin position="1"/>
        <end position="56"/>
    </location>
</feature>
<name>A0A4U6QMN3_9ACTN</name>
<dbReference type="Proteomes" id="UP000306985">
    <property type="component" value="Unassembled WGS sequence"/>
</dbReference>
<keyword evidence="4" id="KW-1185">Reference proteome</keyword>
<accession>A0A4U6QMN3</accession>
<feature type="transmembrane region" description="Helical" evidence="2">
    <location>
        <begin position="120"/>
        <end position="141"/>
    </location>
</feature>
<keyword evidence="2" id="KW-0472">Membrane</keyword>
<reference evidence="3 4" key="1">
    <citation type="submission" date="2019-05" db="EMBL/GenBank/DDBJ databases">
        <title>Nakamurella sp. N5BH11, whole genome shotgun sequence.</title>
        <authorList>
            <person name="Tuo L."/>
        </authorList>
    </citation>
    <scope>NUCLEOTIDE SEQUENCE [LARGE SCALE GENOMIC DNA]</scope>
    <source>
        <strain evidence="3 4">N5BH11</strain>
    </source>
</reference>
<comment type="caution">
    <text evidence="3">The sequence shown here is derived from an EMBL/GenBank/DDBJ whole genome shotgun (WGS) entry which is preliminary data.</text>
</comment>
<evidence type="ECO:0000256" key="1">
    <source>
        <dbReference type="SAM" id="MobiDB-lite"/>
    </source>
</evidence>
<sequence length="200" mass="20211">MTYPSDPQNPHWAVPNQQWGPAPQPGFPPAQPGWGGPVMPPGPAAPTGWMSGQAPAPRTPSNAGMVAVALTYLTGVLSAGFATVACIALVFTQALAREFDGLSSGFSTSSRGLGETGTNLALSTVLFLVVAALCFIGAVRLSTVGSSGWAYAGVITCLVLMLLGSIGSNGGGWLLLLVLAPLGALVALLVARQATTNPAR</sequence>
<keyword evidence="2" id="KW-0812">Transmembrane</keyword>
<protein>
    <submittedName>
        <fullName evidence="3">Uncharacterized protein</fullName>
    </submittedName>
</protein>
<feature type="transmembrane region" description="Helical" evidence="2">
    <location>
        <begin position="66"/>
        <end position="91"/>
    </location>
</feature>
<dbReference type="AlphaFoldDB" id="A0A4U6QMN3"/>
<feature type="compositionally biased region" description="Pro residues" evidence="1">
    <location>
        <begin position="22"/>
        <end position="31"/>
    </location>
</feature>
<organism evidence="3 4">
    <name type="scientific">Nakamurella flava</name>
    <dbReference type="NCBI Taxonomy" id="2576308"/>
    <lineage>
        <taxon>Bacteria</taxon>
        <taxon>Bacillati</taxon>
        <taxon>Actinomycetota</taxon>
        <taxon>Actinomycetes</taxon>
        <taxon>Nakamurellales</taxon>
        <taxon>Nakamurellaceae</taxon>
        <taxon>Nakamurella</taxon>
    </lineage>
</organism>
<evidence type="ECO:0000313" key="3">
    <source>
        <dbReference type="EMBL" id="TKV61947.1"/>
    </source>
</evidence>
<keyword evidence="2" id="KW-1133">Transmembrane helix</keyword>
<evidence type="ECO:0000256" key="2">
    <source>
        <dbReference type="SAM" id="Phobius"/>
    </source>
</evidence>
<feature type="transmembrane region" description="Helical" evidence="2">
    <location>
        <begin position="172"/>
        <end position="191"/>
    </location>
</feature>
<proteinExistence type="predicted"/>
<dbReference type="EMBL" id="SZZH01000001">
    <property type="protein sequence ID" value="TKV61947.1"/>
    <property type="molecule type" value="Genomic_DNA"/>
</dbReference>
<dbReference type="RefSeq" id="WP_137449252.1">
    <property type="nucleotide sequence ID" value="NZ_SZZH01000001.1"/>
</dbReference>
<evidence type="ECO:0000313" key="4">
    <source>
        <dbReference type="Proteomes" id="UP000306985"/>
    </source>
</evidence>
<feature type="transmembrane region" description="Helical" evidence="2">
    <location>
        <begin position="148"/>
        <end position="166"/>
    </location>
</feature>
<gene>
    <name evidence="3" type="ORF">FDO65_10590</name>
</gene>